<keyword evidence="1" id="KW-1133">Transmembrane helix</keyword>
<feature type="transmembrane region" description="Helical" evidence="1">
    <location>
        <begin position="34"/>
        <end position="56"/>
    </location>
</feature>
<evidence type="ECO:0000313" key="3">
    <source>
        <dbReference type="Proteomes" id="UP000199682"/>
    </source>
</evidence>
<proteinExistence type="predicted"/>
<dbReference type="RefSeq" id="WP_090011799.1">
    <property type="nucleotide sequence ID" value="NZ_FNET01000019.1"/>
</dbReference>
<protein>
    <submittedName>
        <fullName evidence="2">Uncharacterized protein</fullName>
    </submittedName>
</protein>
<gene>
    <name evidence="2" type="ORF">SAMN04488074_11912</name>
</gene>
<keyword evidence="1" id="KW-0812">Transmembrane</keyword>
<dbReference type="EMBL" id="FNET01000019">
    <property type="protein sequence ID" value="SDM26572.1"/>
    <property type="molecule type" value="Genomic_DNA"/>
</dbReference>
<evidence type="ECO:0000313" key="2">
    <source>
        <dbReference type="EMBL" id="SDM26572.1"/>
    </source>
</evidence>
<dbReference type="Proteomes" id="UP000199682">
    <property type="component" value="Unassembled WGS sequence"/>
</dbReference>
<accession>A0A1G9RTR9</accession>
<name>A0A1G9RTR9_9PSEU</name>
<dbReference type="AlphaFoldDB" id="A0A1G9RTR9"/>
<evidence type="ECO:0000256" key="1">
    <source>
        <dbReference type="SAM" id="Phobius"/>
    </source>
</evidence>
<keyword evidence="1" id="KW-0472">Membrane</keyword>
<reference evidence="3" key="1">
    <citation type="submission" date="2016-10" db="EMBL/GenBank/DDBJ databases">
        <authorList>
            <person name="Varghese N."/>
            <person name="Submissions S."/>
        </authorList>
    </citation>
    <scope>NUCLEOTIDE SEQUENCE [LARGE SCALE GENOMIC DNA]</scope>
    <source>
        <strain evidence="3">DSM 44796</strain>
    </source>
</reference>
<organism evidence="2 3">
    <name type="scientific">Lentzea albidocapillata subsp. violacea</name>
    <dbReference type="NCBI Taxonomy" id="128104"/>
    <lineage>
        <taxon>Bacteria</taxon>
        <taxon>Bacillati</taxon>
        <taxon>Actinomycetota</taxon>
        <taxon>Actinomycetes</taxon>
        <taxon>Pseudonocardiales</taxon>
        <taxon>Pseudonocardiaceae</taxon>
        <taxon>Lentzea</taxon>
    </lineage>
</organism>
<sequence>MTINQLSMVWTMVRARIDLLRRNPSAGYVSETTLITALLISAGVLVLGIIVAKVIAKATSIEL</sequence>